<dbReference type="AlphaFoldDB" id="A0A645HVG6"/>
<evidence type="ECO:0000313" key="1">
    <source>
        <dbReference type="EMBL" id="MPN42566.1"/>
    </source>
</evidence>
<reference evidence="1" key="1">
    <citation type="submission" date="2019-08" db="EMBL/GenBank/DDBJ databases">
        <authorList>
            <person name="Kucharzyk K."/>
            <person name="Murdoch R.W."/>
            <person name="Higgins S."/>
            <person name="Loffler F."/>
        </authorList>
    </citation>
    <scope>NUCLEOTIDE SEQUENCE</scope>
</reference>
<gene>
    <name evidence="1" type="ORF">SDC9_190123</name>
</gene>
<comment type="caution">
    <text evidence="1">The sequence shown here is derived from an EMBL/GenBank/DDBJ whole genome shotgun (WGS) entry which is preliminary data.</text>
</comment>
<dbReference type="EMBL" id="VSSQ01100384">
    <property type="protein sequence ID" value="MPN42566.1"/>
    <property type="molecule type" value="Genomic_DNA"/>
</dbReference>
<protein>
    <submittedName>
        <fullName evidence="1">Uncharacterized protein</fullName>
    </submittedName>
</protein>
<sequence length="129" mass="14186">MRESVLALFRFVAQSHAARLEILAIRHARDFEVSPLPWRPDLNIKGLCTGESHVSGAKKHHAVMQPQALQNALSIGQHGLLLRVTILRLHDLDQFHFVELMDTDHAASAHAGCTGFTPEARRVGAIANG</sequence>
<organism evidence="1">
    <name type="scientific">bioreactor metagenome</name>
    <dbReference type="NCBI Taxonomy" id="1076179"/>
    <lineage>
        <taxon>unclassified sequences</taxon>
        <taxon>metagenomes</taxon>
        <taxon>ecological metagenomes</taxon>
    </lineage>
</organism>
<name>A0A645HVG6_9ZZZZ</name>
<accession>A0A645HVG6</accession>
<proteinExistence type="predicted"/>